<accession>A0ABP4NDU4</accession>
<dbReference type="SUPFAM" id="SSF51735">
    <property type="entry name" value="NAD(P)-binding Rossmann-fold domains"/>
    <property type="match status" value="1"/>
</dbReference>
<dbReference type="PRINTS" id="PR00081">
    <property type="entry name" value="GDHRDH"/>
</dbReference>
<dbReference type="InterPro" id="IPR002347">
    <property type="entry name" value="SDR_fam"/>
</dbReference>
<keyword evidence="2" id="KW-0560">Oxidoreductase</keyword>
<dbReference type="PANTHER" id="PTHR43669:SF3">
    <property type="entry name" value="ALCOHOL DEHYDROGENASE, PUTATIVE (AFU_ORTHOLOGUE AFUA_3G03445)-RELATED"/>
    <property type="match status" value="1"/>
</dbReference>
<proteinExistence type="inferred from homology"/>
<dbReference type="PANTHER" id="PTHR43669">
    <property type="entry name" value="5-KETO-D-GLUCONATE 5-REDUCTASE"/>
    <property type="match status" value="1"/>
</dbReference>
<dbReference type="Gene3D" id="3.40.50.720">
    <property type="entry name" value="NAD(P)-binding Rossmann-like Domain"/>
    <property type="match status" value="1"/>
</dbReference>
<comment type="similarity">
    <text evidence="1">Belongs to the short-chain dehydrogenases/reductases (SDR) family.</text>
</comment>
<dbReference type="Pfam" id="PF13561">
    <property type="entry name" value="adh_short_C2"/>
    <property type="match status" value="1"/>
</dbReference>
<dbReference type="EMBL" id="BAAAQD010000029">
    <property type="protein sequence ID" value="GAA1560266.1"/>
    <property type="molecule type" value="Genomic_DNA"/>
</dbReference>
<dbReference type="RefSeq" id="WP_344511708.1">
    <property type="nucleotide sequence ID" value="NZ_BAAAQD010000029.1"/>
</dbReference>
<organism evidence="3 4">
    <name type="scientific">Dactylosporangium maewongense</name>
    <dbReference type="NCBI Taxonomy" id="634393"/>
    <lineage>
        <taxon>Bacteria</taxon>
        <taxon>Bacillati</taxon>
        <taxon>Actinomycetota</taxon>
        <taxon>Actinomycetes</taxon>
        <taxon>Micromonosporales</taxon>
        <taxon>Micromonosporaceae</taxon>
        <taxon>Dactylosporangium</taxon>
    </lineage>
</organism>
<name>A0ABP4NDU4_9ACTN</name>
<dbReference type="Proteomes" id="UP001501470">
    <property type="component" value="Unassembled WGS sequence"/>
</dbReference>
<evidence type="ECO:0000256" key="2">
    <source>
        <dbReference type="ARBA" id="ARBA00023002"/>
    </source>
</evidence>
<dbReference type="PROSITE" id="PS00061">
    <property type="entry name" value="ADH_SHORT"/>
    <property type="match status" value="1"/>
</dbReference>
<reference evidence="4" key="1">
    <citation type="journal article" date="2019" name="Int. J. Syst. Evol. Microbiol.">
        <title>The Global Catalogue of Microorganisms (GCM) 10K type strain sequencing project: providing services to taxonomists for standard genome sequencing and annotation.</title>
        <authorList>
            <consortium name="The Broad Institute Genomics Platform"/>
            <consortium name="The Broad Institute Genome Sequencing Center for Infectious Disease"/>
            <person name="Wu L."/>
            <person name="Ma J."/>
        </authorList>
    </citation>
    <scope>NUCLEOTIDE SEQUENCE [LARGE SCALE GENOMIC DNA]</scope>
    <source>
        <strain evidence="4">JCM 15933</strain>
    </source>
</reference>
<gene>
    <name evidence="3" type="ORF">GCM10009827_096830</name>
</gene>
<comment type="caution">
    <text evidence="3">The sequence shown here is derived from an EMBL/GenBank/DDBJ whole genome shotgun (WGS) entry which is preliminary data.</text>
</comment>
<protein>
    <submittedName>
        <fullName evidence="3">SDR family NAD(P)-dependent oxidoreductase</fullName>
    </submittedName>
</protein>
<sequence>MSGPPQTGDYTDLIRLDGRVHVVVGVGPGIGRESARALAAAGAVVVCVDVDEDQAAAVAAEVGGAAAVCDITAPDEFAGVLADAERRFGRVDGVTDVVGLVRWKPLPDAGDDDWRWQSDVVAAQAVRVLRTSVPYLRRAGGGSLTYIASVSAFTSAPGHGLYGMAKAALLSMVRTAAVELGPHGIRVNAVSPGATLTPRMVADPRYVSANRANAERTPLRKLAQPGDIAAAVLFLSCRLAGHVTGHDLVVDGGLTNTWPLALPAAS</sequence>
<dbReference type="InterPro" id="IPR036291">
    <property type="entry name" value="NAD(P)-bd_dom_sf"/>
</dbReference>
<dbReference type="InterPro" id="IPR020904">
    <property type="entry name" value="Sc_DH/Rdtase_CS"/>
</dbReference>
<evidence type="ECO:0000313" key="3">
    <source>
        <dbReference type="EMBL" id="GAA1560266.1"/>
    </source>
</evidence>
<keyword evidence="4" id="KW-1185">Reference proteome</keyword>
<dbReference type="CDD" id="cd05233">
    <property type="entry name" value="SDR_c"/>
    <property type="match status" value="1"/>
</dbReference>
<evidence type="ECO:0000313" key="4">
    <source>
        <dbReference type="Proteomes" id="UP001501470"/>
    </source>
</evidence>
<evidence type="ECO:0000256" key="1">
    <source>
        <dbReference type="ARBA" id="ARBA00006484"/>
    </source>
</evidence>